<evidence type="ECO:0000256" key="2">
    <source>
        <dbReference type="ARBA" id="ARBA00023125"/>
    </source>
</evidence>
<dbReference type="InterPro" id="IPR011711">
    <property type="entry name" value="GntR_C"/>
</dbReference>
<keyword evidence="1" id="KW-0805">Transcription regulation</keyword>
<evidence type="ECO:0000256" key="1">
    <source>
        <dbReference type="ARBA" id="ARBA00023015"/>
    </source>
</evidence>
<dbReference type="SMART" id="SM00345">
    <property type="entry name" value="HTH_GNTR"/>
    <property type="match status" value="1"/>
</dbReference>
<dbReference type="PROSITE" id="PS50949">
    <property type="entry name" value="HTH_GNTR"/>
    <property type="match status" value="1"/>
</dbReference>
<dbReference type="Pfam" id="PF00392">
    <property type="entry name" value="GntR"/>
    <property type="match status" value="1"/>
</dbReference>
<proteinExistence type="predicted"/>
<dbReference type="EMBL" id="CP000750">
    <property type="protein sequence ID" value="ABS03611.1"/>
    <property type="molecule type" value="Genomic_DNA"/>
</dbReference>
<dbReference type="Pfam" id="PF07729">
    <property type="entry name" value="FCD"/>
    <property type="match status" value="1"/>
</dbReference>
<dbReference type="InterPro" id="IPR036390">
    <property type="entry name" value="WH_DNA-bd_sf"/>
</dbReference>
<evidence type="ECO:0000313" key="5">
    <source>
        <dbReference type="EMBL" id="ABS03611.1"/>
    </source>
</evidence>
<dbReference type="AlphaFoldDB" id="A6W9X2"/>
<organism evidence="5 6">
    <name type="scientific">Kineococcus radiotolerans (strain ATCC BAA-149 / DSM 14245 / SRS30216)</name>
    <dbReference type="NCBI Taxonomy" id="266940"/>
    <lineage>
        <taxon>Bacteria</taxon>
        <taxon>Bacillati</taxon>
        <taxon>Actinomycetota</taxon>
        <taxon>Actinomycetes</taxon>
        <taxon>Kineosporiales</taxon>
        <taxon>Kineosporiaceae</taxon>
        <taxon>Kineococcus</taxon>
    </lineage>
</organism>
<dbReference type="HOGENOM" id="CLU_017584_5_2_11"/>
<reference evidence="6" key="1">
    <citation type="journal article" date="2008" name="PLoS ONE">
        <title>Survival in nuclear waste, extreme resistance, and potential applications gleaned from the genome sequence of Kineococcus radiotolerans SRS30216.</title>
        <authorList>
            <person name="Bagwell C.E."/>
            <person name="Bhat S."/>
            <person name="Hawkins G.M."/>
            <person name="Smith B.W."/>
            <person name="Biswas T."/>
            <person name="Hoover T.R."/>
            <person name="Saunders E."/>
            <person name="Han C.S."/>
            <person name="Tsodikov O.V."/>
            <person name="Shimkets L.J."/>
        </authorList>
    </citation>
    <scope>NUCLEOTIDE SEQUENCE [LARGE SCALE GENOMIC DNA]</scope>
    <source>
        <strain evidence="6">ATCC BAA-149 / DSM 14245 / SRS30216</strain>
    </source>
</reference>
<dbReference type="STRING" id="266940.Krad_2127"/>
<dbReference type="Gene3D" id="1.10.10.10">
    <property type="entry name" value="Winged helix-like DNA-binding domain superfamily/Winged helix DNA-binding domain"/>
    <property type="match status" value="1"/>
</dbReference>
<gene>
    <name evidence="5" type="ordered locus">Krad_2127</name>
</gene>
<dbReference type="PRINTS" id="PR00035">
    <property type="entry name" value="HTHGNTR"/>
</dbReference>
<dbReference type="CDD" id="cd07377">
    <property type="entry name" value="WHTH_GntR"/>
    <property type="match status" value="1"/>
</dbReference>
<dbReference type="Gene3D" id="1.20.120.530">
    <property type="entry name" value="GntR ligand-binding domain-like"/>
    <property type="match status" value="1"/>
</dbReference>
<evidence type="ECO:0000313" key="6">
    <source>
        <dbReference type="Proteomes" id="UP000001116"/>
    </source>
</evidence>
<dbReference type="PANTHER" id="PTHR43537">
    <property type="entry name" value="TRANSCRIPTIONAL REGULATOR, GNTR FAMILY"/>
    <property type="match status" value="1"/>
</dbReference>
<dbReference type="SUPFAM" id="SSF48008">
    <property type="entry name" value="GntR ligand-binding domain-like"/>
    <property type="match status" value="1"/>
</dbReference>
<dbReference type="GO" id="GO:0003677">
    <property type="term" value="F:DNA binding"/>
    <property type="evidence" value="ECO:0007669"/>
    <property type="project" value="UniProtKB-KW"/>
</dbReference>
<dbReference type="InterPro" id="IPR036388">
    <property type="entry name" value="WH-like_DNA-bd_sf"/>
</dbReference>
<keyword evidence="3" id="KW-0804">Transcription</keyword>
<accession>A6W9X2</accession>
<dbReference type="GO" id="GO:0003700">
    <property type="term" value="F:DNA-binding transcription factor activity"/>
    <property type="evidence" value="ECO:0007669"/>
    <property type="project" value="InterPro"/>
</dbReference>
<dbReference type="SUPFAM" id="SSF46785">
    <property type="entry name" value="Winged helix' DNA-binding domain"/>
    <property type="match status" value="1"/>
</dbReference>
<evidence type="ECO:0000256" key="3">
    <source>
        <dbReference type="ARBA" id="ARBA00023163"/>
    </source>
</evidence>
<keyword evidence="6" id="KW-1185">Reference proteome</keyword>
<dbReference type="InterPro" id="IPR000524">
    <property type="entry name" value="Tscrpt_reg_HTH_GntR"/>
</dbReference>
<sequence>MSARSWPTPRRCCDTSHYSAAMAAVRDSRTTRARVYETLRRQVVTLELPPGAALSENELSATLGVSRTPVREALILLAEEGLVQVFPQVGSFVSRVDPRRVADAQFIREAVELAALADLPAHLDPDLVRELQDNVERQRRPGLDARAFFDLDELFHASLLQLSGHGNAWPVVQRAKAHLDRARQLGLDEAHVQESRVSEHEEVLRAVLDGRQEEAVDLLRTHLRAVLADVDRVREESPHLFHDGTLAPTRRSIAVWT</sequence>
<dbReference type="eggNOG" id="COG1802">
    <property type="taxonomic scope" value="Bacteria"/>
</dbReference>
<dbReference type="InterPro" id="IPR008920">
    <property type="entry name" value="TF_FadR/GntR_C"/>
</dbReference>
<dbReference type="KEGG" id="kra:Krad_2127"/>
<dbReference type="SMART" id="SM00895">
    <property type="entry name" value="FCD"/>
    <property type="match status" value="1"/>
</dbReference>
<dbReference type="PANTHER" id="PTHR43537:SF45">
    <property type="entry name" value="GNTR FAMILY REGULATORY PROTEIN"/>
    <property type="match status" value="1"/>
</dbReference>
<keyword evidence="2" id="KW-0238">DNA-binding</keyword>
<protein>
    <submittedName>
        <fullName evidence="5">Transcriptional regulator, GntR family</fullName>
    </submittedName>
</protein>
<evidence type="ECO:0000259" key="4">
    <source>
        <dbReference type="PROSITE" id="PS50949"/>
    </source>
</evidence>
<dbReference type="Proteomes" id="UP000001116">
    <property type="component" value="Chromosome"/>
</dbReference>
<name>A6W9X2_KINRD</name>
<feature type="domain" description="HTH gntR-type" evidence="4">
    <location>
        <begin position="29"/>
        <end position="96"/>
    </location>
</feature>